<dbReference type="EMBL" id="WVIE01000021">
    <property type="protein sequence ID" value="NDJ18912.1"/>
    <property type="molecule type" value="Genomic_DNA"/>
</dbReference>
<keyword evidence="1" id="KW-0472">Membrane</keyword>
<feature type="transmembrane region" description="Helical" evidence="1">
    <location>
        <begin position="157"/>
        <end position="178"/>
    </location>
</feature>
<evidence type="ECO:0000256" key="1">
    <source>
        <dbReference type="SAM" id="Phobius"/>
    </source>
</evidence>
<keyword evidence="1" id="KW-0812">Transmembrane</keyword>
<evidence type="ECO:0000313" key="3">
    <source>
        <dbReference type="Proteomes" id="UP000646053"/>
    </source>
</evidence>
<keyword evidence="3" id="KW-1185">Reference proteome</keyword>
<reference evidence="2" key="1">
    <citation type="submission" date="2019-12" db="EMBL/GenBank/DDBJ databases">
        <title>High-Quality draft genome sequences of three cyanobacteria isolated from the limestone walls of the Old Cathedral of Coimbra.</title>
        <authorList>
            <person name="Tiago I."/>
            <person name="Soares F."/>
            <person name="Portugal A."/>
        </authorList>
    </citation>
    <scope>NUCLEOTIDE SEQUENCE</scope>
    <source>
        <strain evidence="2">A</strain>
    </source>
</reference>
<keyword evidence="1" id="KW-1133">Transmembrane helix</keyword>
<evidence type="ECO:0000313" key="2">
    <source>
        <dbReference type="EMBL" id="NDJ18912.1"/>
    </source>
</evidence>
<dbReference type="AlphaFoldDB" id="A0A8J7Z209"/>
<name>A0A8J7Z209_9CYAN</name>
<dbReference type="RefSeq" id="WP_162424436.1">
    <property type="nucleotide sequence ID" value="NZ_WVIE01000021.1"/>
</dbReference>
<protein>
    <submittedName>
        <fullName evidence="2">Uncharacterized protein</fullName>
    </submittedName>
</protein>
<accession>A0A8J7Z209</accession>
<comment type="caution">
    <text evidence="2">The sequence shown here is derived from an EMBL/GenBank/DDBJ whole genome shotgun (WGS) entry which is preliminary data.</text>
</comment>
<dbReference type="Proteomes" id="UP000646053">
    <property type="component" value="Unassembled WGS sequence"/>
</dbReference>
<gene>
    <name evidence="2" type="ORF">GS601_16735</name>
</gene>
<proteinExistence type="predicted"/>
<organism evidence="2 3">
    <name type="scientific">Myxacorys almedinensis A</name>
    <dbReference type="NCBI Taxonomy" id="2690445"/>
    <lineage>
        <taxon>Bacteria</taxon>
        <taxon>Bacillati</taxon>
        <taxon>Cyanobacteriota</taxon>
        <taxon>Cyanophyceae</taxon>
        <taxon>Leptolyngbyales</taxon>
        <taxon>Leptolyngbyaceae</taxon>
        <taxon>Myxacorys</taxon>
        <taxon>Myxacorys almedinensis</taxon>
    </lineage>
</organism>
<sequence length="181" mass="19430">MSQQENNINSDAIVAHNVKTAGNVAAIFHIEPNHNPKAGKPSQAWFALTKQGGEILPLDHCNCTLKVYDRQRNLVLQPSLQPISAEQYQGIPGADLVFPHAGIYTLELSGTPNARDRFNAFTLTYDVTVQAGTAAQFASPSVGGAAEPPRSPEPNLLASWGVSGAAIALLLVGVFWFIKRK</sequence>